<dbReference type="InterPro" id="IPR012674">
    <property type="entry name" value="Calycin"/>
</dbReference>
<keyword evidence="2" id="KW-0998">Cell outer membrane</keyword>
<feature type="signal peptide" evidence="2">
    <location>
        <begin position="1"/>
        <end position="26"/>
    </location>
</feature>
<comment type="subcellular location">
    <subcellularLocation>
        <location evidence="2">Cell outer membrane</location>
    </subcellularLocation>
</comment>
<dbReference type="GO" id="GO:0006950">
    <property type="term" value="P:response to stress"/>
    <property type="evidence" value="ECO:0007669"/>
    <property type="project" value="UniProtKB-ARBA"/>
</dbReference>
<dbReference type="PANTHER" id="PTHR10612">
    <property type="entry name" value="APOLIPOPROTEIN D"/>
    <property type="match status" value="1"/>
</dbReference>
<feature type="chain" id="PRO_5015377581" description="Outer membrane lipoprotein Blc" evidence="2">
    <location>
        <begin position="27"/>
        <end position="183"/>
    </location>
</feature>
<keyword evidence="2" id="KW-0732">Signal</keyword>
<comment type="function">
    <text evidence="2">Involved in the storage or transport of lipids necessary for membrane maintenance under stressful conditions. Displays a binding preference for lysophospholipids.</text>
</comment>
<comment type="caution">
    <text evidence="4">The sequence shown here is derived from an EMBL/GenBank/DDBJ whole genome shotgun (WGS) entry which is preliminary data.</text>
</comment>
<keyword evidence="2" id="KW-0472">Membrane</keyword>
<dbReference type="OrthoDB" id="9793905at2"/>
<dbReference type="GO" id="GO:0009279">
    <property type="term" value="C:cell outer membrane"/>
    <property type="evidence" value="ECO:0007669"/>
    <property type="project" value="UniProtKB-SubCell"/>
</dbReference>
<feature type="domain" description="Lipocalin/cytosolic fatty-acid binding" evidence="3">
    <location>
        <begin position="34"/>
        <end position="176"/>
    </location>
</feature>
<dbReference type="EMBL" id="PSNW01000005">
    <property type="protein sequence ID" value="PPE74032.1"/>
    <property type="molecule type" value="Genomic_DNA"/>
</dbReference>
<dbReference type="PRINTS" id="PR01171">
    <property type="entry name" value="BCTLIPOCALIN"/>
</dbReference>
<dbReference type="InterPro" id="IPR022271">
    <property type="entry name" value="Lipocalin_ApoD"/>
</dbReference>
<dbReference type="GO" id="GO:0008289">
    <property type="term" value="F:lipid binding"/>
    <property type="evidence" value="ECO:0007669"/>
    <property type="project" value="UniProtKB-UniRule"/>
</dbReference>
<dbReference type="InterPro" id="IPR047202">
    <property type="entry name" value="Lipocalin_Blc-like_dom"/>
</dbReference>
<comment type="subunit">
    <text evidence="2">Homodimer.</text>
</comment>
<protein>
    <recommendedName>
        <fullName evidence="2">Outer membrane lipoprotein Blc</fullName>
    </recommendedName>
</protein>
<reference evidence="4 5" key="1">
    <citation type="submission" date="2018-02" db="EMBL/GenBank/DDBJ databases">
        <title>Genome sequencing of Solimonas sp. HR-BB.</title>
        <authorList>
            <person name="Lee Y."/>
            <person name="Jeon C.O."/>
        </authorList>
    </citation>
    <scope>NUCLEOTIDE SEQUENCE [LARGE SCALE GENOMIC DNA]</scope>
    <source>
        <strain evidence="4 5">HR-BB</strain>
    </source>
</reference>
<dbReference type="Proteomes" id="UP000238220">
    <property type="component" value="Unassembled WGS sequence"/>
</dbReference>
<evidence type="ECO:0000256" key="1">
    <source>
        <dbReference type="ARBA" id="ARBA00006889"/>
    </source>
</evidence>
<organism evidence="4 5">
    <name type="scientific">Solimonas fluminis</name>
    <dbReference type="NCBI Taxonomy" id="2086571"/>
    <lineage>
        <taxon>Bacteria</taxon>
        <taxon>Pseudomonadati</taxon>
        <taxon>Pseudomonadota</taxon>
        <taxon>Gammaproteobacteria</taxon>
        <taxon>Nevskiales</taxon>
        <taxon>Nevskiaceae</taxon>
        <taxon>Solimonas</taxon>
    </lineage>
</organism>
<keyword evidence="5" id="KW-1185">Reference proteome</keyword>
<evidence type="ECO:0000313" key="4">
    <source>
        <dbReference type="EMBL" id="PPE74032.1"/>
    </source>
</evidence>
<keyword evidence="2" id="KW-0449">Lipoprotein</keyword>
<comment type="similarity">
    <text evidence="1 2">Belongs to the calycin superfamily. Lipocalin family.</text>
</comment>
<accession>A0A2S5TGF7</accession>
<dbReference type="AlphaFoldDB" id="A0A2S5TGF7"/>
<dbReference type="CDD" id="cd19438">
    <property type="entry name" value="lipocalin_Blc-like"/>
    <property type="match status" value="1"/>
</dbReference>
<dbReference type="Gene3D" id="2.40.128.20">
    <property type="match status" value="1"/>
</dbReference>
<sequence length="183" mass="20572">MRRHLGAFLLASLLAWSTAALGGASAAVPLAPEVDLPRFMGDWYVIAHIPPGIDRDAHNAVESYVLENGRVSTTYRRRPGSFEAPEKISRPIGHVQEGSGNALWAMRFIRWLPLGLEFRISHLEPDYSVTIIGRSRRDFVWLMSRSPDMSDDDYARYAALIASWGYDTSKLVRIPQHWPEAAP</sequence>
<gene>
    <name evidence="4" type="ORF">C3942_11630</name>
</gene>
<dbReference type="PIRSF" id="PIRSF036893">
    <property type="entry name" value="Lipocalin_ApoD"/>
    <property type="match status" value="1"/>
</dbReference>
<keyword evidence="2" id="KW-0446">Lipid-binding</keyword>
<evidence type="ECO:0000313" key="5">
    <source>
        <dbReference type="Proteomes" id="UP000238220"/>
    </source>
</evidence>
<proteinExistence type="inferred from homology"/>
<dbReference type="SUPFAM" id="SSF50814">
    <property type="entry name" value="Lipocalins"/>
    <property type="match status" value="1"/>
</dbReference>
<dbReference type="InterPro" id="IPR022272">
    <property type="entry name" value="Lipocalin_CS"/>
</dbReference>
<dbReference type="InterPro" id="IPR000566">
    <property type="entry name" value="Lipocln_cytosolic_FA-bd_dom"/>
</dbReference>
<dbReference type="Pfam" id="PF08212">
    <property type="entry name" value="Lipocalin_2"/>
    <property type="match status" value="1"/>
</dbReference>
<name>A0A2S5TGF7_9GAMM</name>
<evidence type="ECO:0000259" key="3">
    <source>
        <dbReference type="Pfam" id="PF08212"/>
    </source>
</evidence>
<dbReference type="PROSITE" id="PS00213">
    <property type="entry name" value="LIPOCALIN"/>
    <property type="match status" value="1"/>
</dbReference>
<evidence type="ECO:0000256" key="2">
    <source>
        <dbReference type="PIRNR" id="PIRNR036893"/>
    </source>
</evidence>
<dbReference type="PANTHER" id="PTHR10612:SF34">
    <property type="entry name" value="APOLIPOPROTEIN D"/>
    <property type="match status" value="1"/>
</dbReference>
<dbReference type="InterPro" id="IPR002446">
    <property type="entry name" value="Lipocalin_bac"/>
</dbReference>
<dbReference type="RefSeq" id="WP_104230497.1">
    <property type="nucleotide sequence ID" value="NZ_PSNW01000005.1"/>
</dbReference>